<evidence type="ECO:0000256" key="1">
    <source>
        <dbReference type="ARBA" id="ARBA00004496"/>
    </source>
</evidence>
<dbReference type="NCBIfam" id="NF033795">
    <property type="entry name" value="chaper_CopZ_Bs"/>
    <property type="match status" value="1"/>
</dbReference>
<dbReference type="PROSITE" id="PS50846">
    <property type="entry name" value="HMA_2"/>
    <property type="match status" value="1"/>
</dbReference>
<dbReference type="OrthoDB" id="9813965at2"/>
<dbReference type="Pfam" id="PF00403">
    <property type="entry name" value="HMA"/>
    <property type="match status" value="1"/>
</dbReference>
<dbReference type="PANTHER" id="PTHR46594">
    <property type="entry name" value="P-TYPE CATION-TRANSPORTING ATPASE"/>
    <property type="match status" value="1"/>
</dbReference>
<evidence type="ECO:0000259" key="7">
    <source>
        <dbReference type="PROSITE" id="PS50846"/>
    </source>
</evidence>
<feature type="domain" description="HMA" evidence="7">
    <location>
        <begin position="2"/>
        <end position="68"/>
    </location>
</feature>
<dbReference type="EMBL" id="FNHB01000005">
    <property type="protein sequence ID" value="SDM48400.1"/>
    <property type="molecule type" value="Genomic_DNA"/>
</dbReference>
<dbReference type="STRING" id="146817.SAMN04488502_10513"/>
<dbReference type="AlphaFoldDB" id="A0A1G9TL80"/>
<keyword evidence="5" id="KW-0186">Copper</keyword>
<organism evidence="8 9">
    <name type="scientific">Dendrosporobacter quercicolus</name>
    <dbReference type="NCBI Taxonomy" id="146817"/>
    <lineage>
        <taxon>Bacteria</taxon>
        <taxon>Bacillati</taxon>
        <taxon>Bacillota</taxon>
        <taxon>Negativicutes</taxon>
        <taxon>Selenomonadales</taxon>
        <taxon>Sporomusaceae</taxon>
        <taxon>Dendrosporobacter</taxon>
    </lineage>
</organism>
<keyword evidence="6" id="KW-0143">Chaperone</keyword>
<dbReference type="InterPro" id="IPR049740">
    <property type="entry name" value="CopZ"/>
</dbReference>
<dbReference type="InterPro" id="IPR000428">
    <property type="entry name" value="Cu-bd"/>
</dbReference>
<evidence type="ECO:0000313" key="9">
    <source>
        <dbReference type="Proteomes" id="UP000214880"/>
    </source>
</evidence>
<dbReference type="RefSeq" id="WP_092072692.1">
    <property type="nucleotide sequence ID" value="NZ_FNHB01000005.1"/>
</dbReference>
<dbReference type="PRINTS" id="PR00944">
    <property type="entry name" value="CUEXPORT"/>
</dbReference>
<gene>
    <name evidence="8" type="ORF">SAMN04488502_10513</name>
</gene>
<dbReference type="InterPro" id="IPR036163">
    <property type="entry name" value="HMA_dom_sf"/>
</dbReference>
<accession>A0A1G9TL80</accession>
<dbReference type="Gene3D" id="3.30.70.100">
    <property type="match status" value="1"/>
</dbReference>
<evidence type="ECO:0000256" key="5">
    <source>
        <dbReference type="ARBA" id="ARBA00023008"/>
    </source>
</evidence>
<dbReference type="PANTHER" id="PTHR46594:SF4">
    <property type="entry name" value="P-TYPE CATION-TRANSPORTING ATPASE"/>
    <property type="match status" value="1"/>
</dbReference>
<evidence type="ECO:0000256" key="2">
    <source>
        <dbReference type="ARBA" id="ARBA00015313"/>
    </source>
</evidence>
<dbReference type="InterPro" id="IPR006122">
    <property type="entry name" value="HMA_Cu_ion-bd"/>
</dbReference>
<evidence type="ECO:0000313" key="8">
    <source>
        <dbReference type="EMBL" id="SDM48400.1"/>
    </source>
</evidence>
<dbReference type="SUPFAM" id="SSF55008">
    <property type="entry name" value="HMA, heavy metal-associated domain"/>
    <property type="match status" value="1"/>
</dbReference>
<dbReference type="Proteomes" id="UP000214880">
    <property type="component" value="Unassembled WGS sequence"/>
</dbReference>
<dbReference type="InterPro" id="IPR006121">
    <property type="entry name" value="HMA_dom"/>
</dbReference>
<dbReference type="FunFam" id="3.30.70.100:FF:000005">
    <property type="entry name" value="Copper-exporting P-type ATPase A"/>
    <property type="match status" value="1"/>
</dbReference>
<name>A0A1G9TL80_9FIRM</name>
<comment type="subcellular location">
    <subcellularLocation>
        <location evidence="1">Cytoplasm</location>
    </subcellularLocation>
</comment>
<proteinExistence type="predicted"/>
<evidence type="ECO:0000256" key="6">
    <source>
        <dbReference type="ARBA" id="ARBA00023186"/>
    </source>
</evidence>
<keyword evidence="9" id="KW-1185">Reference proteome</keyword>
<evidence type="ECO:0000256" key="3">
    <source>
        <dbReference type="ARBA" id="ARBA00022490"/>
    </source>
</evidence>
<evidence type="ECO:0000256" key="4">
    <source>
        <dbReference type="ARBA" id="ARBA00022723"/>
    </source>
</evidence>
<sequence length="68" mass="7241">MEKQTFIVEGMSCNHCKNAVETAVGALPGVKTAEVDLAAKQLTVEFDASILSIARIKSAIEEQGYDVA</sequence>
<dbReference type="PROSITE" id="PS01047">
    <property type="entry name" value="HMA_1"/>
    <property type="match status" value="1"/>
</dbReference>
<dbReference type="GO" id="GO:0005737">
    <property type="term" value="C:cytoplasm"/>
    <property type="evidence" value="ECO:0007669"/>
    <property type="project" value="UniProtKB-SubCell"/>
</dbReference>
<keyword evidence="4" id="KW-0479">Metal-binding</keyword>
<dbReference type="GO" id="GO:0005507">
    <property type="term" value="F:copper ion binding"/>
    <property type="evidence" value="ECO:0007669"/>
    <property type="project" value="InterPro"/>
</dbReference>
<keyword evidence="3" id="KW-0963">Cytoplasm</keyword>
<protein>
    <recommendedName>
        <fullName evidence="2">Copper chaperone CopZ</fullName>
    </recommendedName>
</protein>
<dbReference type="NCBIfam" id="TIGR00003">
    <property type="entry name" value="copper ion binding protein"/>
    <property type="match status" value="1"/>
</dbReference>
<dbReference type="InterPro" id="IPR017969">
    <property type="entry name" value="Heavy-metal-associated_CS"/>
</dbReference>
<dbReference type="GO" id="GO:0006825">
    <property type="term" value="P:copper ion transport"/>
    <property type="evidence" value="ECO:0007669"/>
    <property type="project" value="InterPro"/>
</dbReference>
<dbReference type="CDD" id="cd00371">
    <property type="entry name" value="HMA"/>
    <property type="match status" value="1"/>
</dbReference>
<reference evidence="8 9" key="1">
    <citation type="submission" date="2016-10" db="EMBL/GenBank/DDBJ databases">
        <authorList>
            <person name="de Groot N.N."/>
        </authorList>
    </citation>
    <scope>NUCLEOTIDE SEQUENCE [LARGE SCALE GENOMIC DNA]</scope>
    <source>
        <strain evidence="8 9">DSM 1736</strain>
    </source>
</reference>